<gene>
    <name evidence="2" type="ORF">ACFFJ8_12810</name>
</gene>
<keyword evidence="1" id="KW-0812">Transmembrane</keyword>
<dbReference type="EMBL" id="JBHLVF010000017">
    <property type="protein sequence ID" value="MFC0392245.1"/>
    <property type="molecule type" value="Genomic_DNA"/>
</dbReference>
<keyword evidence="3" id="KW-1185">Reference proteome</keyword>
<feature type="transmembrane region" description="Helical" evidence="1">
    <location>
        <begin position="24"/>
        <end position="49"/>
    </location>
</feature>
<keyword evidence="1" id="KW-0472">Membrane</keyword>
<proteinExistence type="predicted"/>
<sequence length="52" mass="6120">MKVTKPPPIQENEVSAAEIKYRRFFMFLSAISTAAIVIFAICYLFYWLFKPE</sequence>
<dbReference type="RefSeq" id="WP_204819355.1">
    <property type="nucleotide sequence ID" value="NZ_JANHOF010000003.1"/>
</dbReference>
<comment type="caution">
    <text evidence="2">The sequence shown here is derived from an EMBL/GenBank/DDBJ whole genome shotgun (WGS) entry which is preliminary data.</text>
</comment>
<dbReference type="Proteomes" id="UP001589818">
    <property type="component" value="Unassembled WGS sequence"/>
</dbReference>
<accession>A0ABV6JBH2</accession>
<name>A0ABV6JBH2_9BACL</name>
<protein>
    <submittedName>
        <fullName evidence="2">Uncharacterized protein</fullName>
    </submittedName>
</protein>
<keyword evidence="1" id="KW-1133">Transmembrane helix</keyword>
<evidence type="ECO:0000256" key="1">
    <source>
        <dbReference type="SAM" id="Phobius"/>
    </source>
</evidence>
<evidence type="ECO:0000313" key="3">
    <source>
        <dbReference type="Proteomes" id="UP001589818"/>
    </source>
</evidence>
<reference evidence="2 3" key="1">
    <citation type="submission" date="2024-09" db="EMBL/GenBank/DDBJ databases">
        <authorList>
            <person name="Sun Q."/>
            <person name="Mori K."/>
        </authorList>
    </citation>
    <scope>NUCLEOTIDE SEQUENCE [LARGE SCALE GENOMIC DNA]</scope>
    <source>
        <strain evidence="2 3">CCM 4839</strain>
    </source>
</reference>
<evidence type="ECO:0000313" key="2">
    <source>
        <dbReference type="EMBL" id="MFC0392245.1"/>
    </source>
</evidence>
<organism evidence="2 3">
    <name type="scientific">Paenibacillus mendelii</name>
    <dbReference type="NCBI Taxonomy" id="206163"/>
    <lineage>
        <taxon>Bacteria</taxon>
        <taxon>Bacillati</taxon>
        <taxon>Bacillota</taxon>
        <taxon>Bacilli</taxon>
        <taxon>Bacillales</taxon>
        <taxon>Paenibacillaceae</taxon>
        <taxon>Paenibacillus</taxon>
    </lineage>
</organism>